<proteinExistence type="predicted"/>
<evidence type="ECO:0008006" key="3">
    <source>
        <dbReference type="Google" id="ProtNLM"/>
    </source>
</evidence>
<dbReference type="EMBL" id="JAUGQQ010000020">
    <property type="protein sequence ID" value="MDN3725512.1"/>
    <property type="molecule type" value="Genomic_DNA"/>
</dbReference>
<gene>
    <name evidence="1" type="ORF">QRD02_14070</name>
</gene>
<name>A0ABT8DR19_9FLAO</name>
<reference evidence="1 2" key="1">
    <citation type="submission" date="2023-06" db="EMBL/GenBank/DDBJ databases">
        <authorList>
            <person name="Ye Y.-Q."/>
            <person name="Du Z.-J."/>
        </authorList>
    </citation>
    <scope>NUCLEOTIDE SEQUENCE [LARGE SCALE GENOMIC DNA]</scope>
    <source>
        <strain evidence="1 2">SDUM287046</strain>
    </source>
</reference>
<dbReference type="Proteomes" id="UP001244787">
    <property type="component" value="Unassembled WGS sequence"/>
</dbReference>
<accession>A0ABT8DR19</accession>
<evidence type="ECO:0000313" key="2">
    <source>
        <dbReference type="Proteomes" id="UP001244787"/>
    </source>
</evidence>
<protein>
    <recommendedName>
        <fullName evidence="3">DKNYY family protein</fullName>
    </recommendedName>
</protein>
<evidence type="ECO:0000313" key="1">
    <source>
        <dbReference type="EMBL" id="MDN3725512.1"/>
    </source>
</evidence>
<comment type="caution">
    <text evidence="1">The sequence shown here is derived from an EMBL/GenBank/DDBJ whole genome shotgun (WGS) entry which is preliminary data.</text>
</comment>
<keyword evidence="2" id="KW-1185">Reference proteome</keyword>
<dbReference type="RefSeq" id="WP_290255603.1">
    <property type="nucleotide sequence ID" value="NZ_JAUGQQ010000020.1"/>
</dbReference>
<organism evidence="1 2">
    <name type="scientific">Aequorivita aurantiaca</name>
    <dbReference type="NCBI Taxonomy" id="3053356"/>
    <lineage>
        <taxon>Bacteria</taxon>
        <taxon>Pseudomonadati</taxon>
        <taxon>Bacteroidota</taxon>
        <taxon>Flavobacteriia</taxon>
        <taxon>Flavobacteriales</taxon>
        <taxon>Flavobacteriaceae</taxon>
        <taxon>Aequorivita</taxon>
    </lineage>
</organism>
<dbReference type="PROSITE" id="PS51257">
    <property type="entry name" value="PROKAR_LIPOPROTEIN"/>
    <property type="match status" value="1"/>
</dbReference>
<sequence length="279" mass="34078">MMKNLFIIFTLTFTFIACKDNPSDSKQNEENEYYENNPKVVFKRTVHKTDFDSVYYFYDDGTLFKKGKQYKENQKFGIWELYDRESKLREIREWFTIEGESRANRVWHLNKKGDTIAWREEDSIYKQKRFFNDTIYFRNTSYDYIWFNKDTIQLKEPLKATVEIWSPSIRNYPANTRVLLSRQENNFNYDYSNEKEIKLDTFYDLTTDTENQKWFPDSDFNHIVVFGRWFDNPGEKIIRGYYQQYYNGPFDSRKDGKRTDSIIGYKTYFEKRIFVMDSI</sequence>